<dbReference type="Proteomes" id="UP000187406">
    <property type="component" value="Unassembled WGS sequence"/>
</dbReference>
<dbReference type="EMBL" id="BDDD01002518">
    <property type="protein sequence ID" value="GAV81937.1"/>
    <property type="molecule type" value="Genomic_DNA"/>
</dbReference>
<dbReference type="GO" id="GO:0003887">
    <property type="term" value="F:DNA-directed DNA polymerase activity"/>
    <property type="evidence" value="ECO:0007669"/>
    <property type="project" value="UniProtKB-EC"/>
</dbReference>
<name>A0A1Q3CNY3_CEPFO</name>
<evidence type="ECO:0000313" key="6">
    <source>
        <dbReference type="EMBL" id="GAV81937.1"/>
    </source>
</evidence>
<dbReference type="STRING" id="3775.A0A1Q3CNY3"/>
<comment type="catalytic activity">
    <reaction evidence="2">
        <text>ssDNA + n NTP = ssDNA/pppN(pN)n-1 hybrid + (n-1) diphosphate.</text>
        <dbReference type="EC" id="2.7.7.102"/>
    </reaction>
</comment>
<evidence type="ECO:0000256" key="4">
    <source>
        <dbReference type="ARBA" id="ARBA00047303"/>
    </source>
</evidence>
<proteinExistence type="predicted"/>
<dbReference type="GO" id="GO:0005634">
    <property type="term" value="C:nucleus"/>
    <property type="evidence" value="ECO:0007669"/>
    <property type="project" value="TreeGrafter"/>
</dbReference>
<evidence type="ECO:0000256" key="3">
    <source>
        <dbReference type="ARBA" id="ARBA00044768"/>
    </source>
</evidence>
<dbReference type="EC" id="2.7.7.102" evidence="3"/>
<feature type="non-terminal residue" evidence="6">
    <location>
        <position position="1"/>
    </location>
</feature>
<organism evidence="6 7">
    <name type="scientific">Cephalotus follicularis</name>
    <name type="common">Albany pitcher plant</name>
    <dbReference type="NCBI Taxonomy" id="3775"/>
    <lineage>
        <taxon>Eukaryota</taxon>
        <taxon>Viridiplantae</taxon>
        <taxon>Streptophyta</taxon>
        <taxon>Embryophyta</taxon>
        <taxon>Tracheophyta</taxon>
        <taxon>Spermatophyta</taxon>
        <taxon>Magnoliopsida</taxon>
        <taxon>eudicotyledons</taxon>
        <taxon>Gunneridae</taxon>
        <taxon>Pentapetalae</taxon>
        <taxon>rosids</taxon>
        <taxon>fabids</taxon>
        <taxon>Oxalidales</taxon>
        <taxon>Cephalotaceae</taxon>
        <taxon>Cephalotus</taxon>
    </lineage>
</organism>
<evidence type="ECO:0000256" key="2">
    <source>
        <dbReference type="ARBA" id="ARBA00044677"/>
    </source>
</evidence>
<comment type="catalytic activity">
    <reaction evidence="4">
        <text>DNA(n) + a 2'-deoxyribonucleoside 5'-triphosphate = DNA(n+1) + diphosphate</text>
        <dbReference type="Rhea" id="RHEA:22508"/>
        <dbReference type="Rhea" id="RHEA-COMP:17339"/>
        <dbReference type="Rhea" id="RHEA-COMP:17340"/>
        <dbReference type="ChEBI" id="CHEBI:33019"/>
        <dbReference type="ChEBI" id="CHEBI:61560"/>
        <dbReference type="ChEBI" id="CHEBI:173112"/>
        <dbReference type="EC" id="2.7.7.7"/>
    </reaction>
    <physiologicalReaction direction="left-to-right" evidence="4">
        <dbReference type="Rhea" id="RHEA:22509"/>
    </physiologicalReaction>
</comment>
<dbReference type="InParanoid" id="A0A1Q3CNY3"/>
<dbReference type="GO" id="GO:0003682">
    <property type="term" value="F:chromatin binding"/>
    <property type="evidence" value="ECO:0007669"/>
    <property type="project" value="TreeGrafter"/>
</dbReference>
<dbReference type="GO" id="GO:0042276">
    <property type="term" value="P:error-prone translesion synthesis"/>
    <property type="evidence" value="ECO:0007669"/>
    <property type="project" value="InterPro"/>
</dbReference>
<feature type="region of interest" description="Disordered" evidence="5">
    <location>
        <begin position="1"/>
        <end position="28"/>
    </location>
</feature>
<comment type="caution">
    <text evidence="6">The sequence shown here is derived from an EMBL/GenBank/DDBJ whole genome shotgun (WGS) entry which is preliminary data.</text>
</comment>
<accession>A0A1Q3CNY3</accession>
<dbReference type="GO" id="GO:0005759">
    <property type="term" value="C:mitochondrial matrix"/>
    <property type="evidence" value="ECO:0007669"/>
    <property type="project" value="TreeGrafter"/>
</dbReference>
<reference evidence="7" key="1">
    <citation type="submission" date="2016-04" db="EMBL/GenBank/DDBJ databases">
        <title>Cephalotus genome sequencing.</title>
        <authorList>
            <person name="Fukushima K."/>
            <person name="Hasebe M."/>
            <person name="Fang X."/>
        </authorList>
    </citation>
    <scope>NUCLEOTIDE SEQUENCE [LARGE SCALE GENOMIC DNA]</scope>
    <source>
        <strain evidence="7">cv. St1</strain>
    </source>
</reference>
<sequence>KRNKNELKQESTTRDVSTSYGTLSPGLAGRKQKNAIDSGLAADEVTPFQLIELTFCSKSPGENKGNCRKQISPFVFYGSPIGVPPKRPLSLLRLLHEIRIDLNEQIKLNLRKEVWATFPRQDEAVKVAKGHANVHVFSYQDHVNGQRRFLVSTYKEFWRRYKSMDFKFRYHYESFRR</sequence>
<evidence type="ECO:0000256" key="5">
    <source>
        <dbReference type="SAM" id="MobiDB-lite"/>
    </source>
</evidence>
<dbReference type="GO" id="GO:0031297">
    <property type="term" value="P:replication fork processing"/>
    <property type="evidence" value="ECO:0007669"/>
    <property type="project" value="TreeGrafter"/>
</dbReference>
<keyword evidence="7" id="KW-1185">Reference proteome</keyword>
<gene>
    <name evidence="6" type="ORF">CFOL_v3_25390</name>
</gene>
<dbReference type="AlphaFoldDB" id="A0A1Q3CNY3"/>
<protein>
    <recommendedName>
        <fullName evidence="1">DNA-directed primase/polymerase protein</fullName>
        <ecNumber evidence="3">2.7.7.102</ecNumber>
    </recommendedName>
</protein>
<evidence type="ECO:0000256" key="1">
    <source>
        <dbReference type="ARBA" id="ARBA00026139"/>
    </source>
</evidence>
<dbReference type="PANTHER" id="PTHR31399:SF0">
    <property type="entry name" value="DNA-DIRECTED PRIMASE_POLYMERASE PROTEIN"/>
    <property type="match status" value="1"/>
</dbReference>
<dbReference type="GO" id="GO:0006264">
    <property type="term" value="P:mitochondrial DNA replication"/>
    <property type="evidence" value="ECO:0007669"/>
    <property type="project" value="TreeGrafter"/>
</dbReference>
<dbReference type="InterPro" id="IPR044917">
    <property type="entry name" value="PRIMPOL"/>
</dbReference>
<dbReference type="PANTHER" id="PTHR31399">
    <property type="entry name" value="DNA-DIRECTED PRIMASE / POLYMERASE PROTEIN"/>
    <property type="match status" value="1"/>
</dbReference>
<dbReference type="OrthoDB" id="5988181at2759"/>
<dbReference type="GO" id="GO:0009411">
    <property type="term" value="P:response to UV"/>
    <property type="evidence" value="ECO:0007669"/>
    <property type="project" value="TreeGrafter"/>
</dbReference>
<feature type="compositionally biased region" description="Basic and acidic residues" evidence="5">
    <location>
        <begin position="1"/>
        <end position="13"/>
    </location>
</feature>
<evidence type="ECO:0000313" key="7">
    <source>
        <dbReference type="Proteomes" id="UP000187406"/>
    </source>
</evidence>